<feature type="compositionally biased region" description="Low complexity" evidence="1">
    <location>
        <begin position="499"/>
        <end position="517"/>
    </location>
</feature>
<dbReference type="OrthoDB" id="207081at2759"/>
<feature type="compositionally biased region" description="Basic residues" evidence="1">
    <location>
        <begin position="932"/>
        <end position="941"/>
    </location>
</feature>
<dbReference type="STRING" id="1202772.A0A1V9YES3"/>
<feature type="compositionally biased region" description="Basic and acidic residues" evidence="1">
    <location>
        <begin position="303"/>
        <end position="317"/>
    </location>
</feature>
<dbReference type="Gene3D" id="3.40.50.300">
    <property type="entry name" value="P-loop containing nucleotide triphosphate hydrolases"/>
    <property type="match status" value="1"/>
</dbReference>
<feature type="region of interest" description="Disordered" evidence="1">
    <location>
        <begin position="288"/>
        <end position="322"/>
    </location>
</feature>
<dbReference type="GO" id="GO:0005525">
    <property type="term" value="F:GTP binding"/>
    <property type="evidence" value="ECO:0007669"/>
    <property type="project" value="InterPro"/>
</dbReference>
<feature type="region of interest" description="Disordered" evidence="1">
    <location>
        <begin position="444"/>
        <end position="769"/>
    </location>
</feature>
<dbReference type="SUPFAM" id="SSF52540">
    <property type="entry name" value="P-loop containing nucleoside triphosphate hydrolases"/>
    <property type="match status" value="1"/>
</dbReference>
<dbReference type="CDD" id="cd00882">
    <property type="entry name" value="Ras_like_GTPase"/>
    <property type="match status" value="1"/>
</dbReference>
<protein>
    <submittedName>
        <fullName evidence="2">GTP-binding protein Parf</fullName>
    </submittedName>
</protein>
<keyword evidence="3" id="KW-1185">Reference proteome</keyword>
<organism evidence="2 3">
    <name type="scientific">Achlya hypogyna</name>
    <name type="common">Oomycete</name>
    <name type="synonym">Protoachlya hypogyna</name>
    <dbReference type="NCBI Taxonomy" id="1202772"/>
    <lineage>
        <taxon>Eukaryota</taxon>
        <taxon>Sar</taxon>
        <taxon>Stramenopiles</taxon>
        <taxon>Oomycota</taxon>
        <taxon>Saprolegniomycetes</taxon>
        <taxon>Saprolegniales</taxon>
        <taxon>Achlyaceae</taxon>
        <taxon>Achlya</taxon>
    </lineage>
</organism>
<sequence length="963" mass="102355">MGNEGSRPADPAVQAQADARTIRRMDKVIRKKVRGGLTYNMKLLIRGERGTGKSSLMARLQGQPIPQTHEPTREIQTASIQWTMATHEDMVKCELWDVVDVGIPPDEPLEAPTPDSVGRHPVALVDAQNVDVYQNAHCVIFLMDITKYSTLEYVRAQLDHVPVHIPTLVLGTFRDLRKDDVPLKRAIFKEDVQTLLYGDHKDHKLPGFRRPLEQHYFEASLSNCYGLKALHTYLGVPFLHLKVATVKQQLRLLETELASTKAQVDVSIASQKYSDFVANLSGADVKTGLRTAQPPAPAVAEPLKGDELEDLPERDGGVDGAASPLPLKIVHQVVAPPPAPPTPPVPTVVVAKQVPKASADAPRTSWSKNETLEDFQVKTDMDRFYSSDDDSGAGTDEDVVVPAAAASRVYRKQDFLYSDSEDEDDNVYTRPKVPATTATKAAKALSAKAVPEKPVKAVSLKAASPKPTKAASPKPTKAASPKKAVSAQALKRTPMSPKTVPAEAEPAEAASTAVSSPKLAVGLKKPTVVDSDSDEAAVPADVPAYISLPPRKASAVGEPETVADDEAPGVSNDASASEEEPWATNSIEFSDDSADEAPRGPTTADLPTPDVGEGPSQPPAPNDDDDFVPLPVRSVALSDSDEEPSIPNRPIIFSDSEEEQAAPLPTRPVILSDSEEGAAPSSKAGRPVVLLSDEDDKDDAAKPQPVVVYESDEDVVVPTPHRPVVASDSDDDELPVPSRPVVLDDSDDDTPSLPPTSAANPLGLPSLPVTNVLTSAPSPLVMAKAVPKAGTKAAGKSRRKMMVVASSDDDTDSPAPAPALPAARRRAPSSDGDGDFKVETSKSAFWNDDDDDDDEVKEIPVARPSRRARQAMPALPTAFSVAPVAAPAPAPVQMNSSVLAAIEEAKRAALAMLDEAPAPRAVAEEPLAAKAGKSKAKAKSKKSGDKPKKPKKAKQPMVVLDSD</sequence>
<comment type="caution">
    <text evidence="2">The sequence shown here is derived from an EMBL/GenBank/DDBJ whole genome shotgun (WGS) entry which is preliminary data.</text>
</comment>
<dbReference type="AlphaFoldDB" id="A0A1V9YES3"/>
<feature type="region of interest" description="Disordered" evidence="1">
    <location>
        <begin position="785"/>
        <end position="872"/>
    </location>
</feature>
<dbReference type="Proteomes" id="UP000243579">
    <property type="component" value="Unassembled WGS sequence"/>
</dbReference>
<name>A0A1V9YES3_ACHHY</name>
<dbReference type="PANTHER" id="PTHR14932:SF1">
    <property type="entry name" value="RAB-LIKE PROTEIN 6"/>
    <property type="match status" value="1"/>
</dbReference>
<dbReference type="InterPro" id="IPR040385">
    <property type="entry name" value="RABL6"/>
</dbReference>
<gene>
    <name evidence="2" type="ORF">ACHHYP_13729</name>
</gene>
<evidence type="ECO:0000256" key="1">
    <source>
        <dbReference type="SAM" id="MobiDB-lite"/>
    </source>
</evidence>
<dbReference type="GO" id="GO:0005634">
    <property type="term" value="C:nucleus"/>
    <property type="evidence" value="ECO:0007669"/>
    <property type="project" value="TreeGrafter"/>
</dbReference>
<reference evidence="2 3" key="1">
    <citation type="journal article" date="2014" name="Genome Biol. Evol.">
        <title>The secreted proteins of Achlya hypogyna and Thraustotheca clavata identify the ancestral oomycete secretome and reveal gene acquisitions by horizontal gene transfer.</title>
        <authorList>
            <person name="Misner I."/>
            <person name="Blouin N."/>
            <person name="Leonard G."/>
            <person name="Richards T.A."/>
            <person name="Lane C.E."/>
        </authorList>
    </citation>
    <scope>NUCLEOTIDE SEQUENCE [LARGE SCALE GENOMIC DNA]</scope>
    <source>
        <strain evidence="2 3">ATCC 48635</strain>
    </source>
</reference>
<accession>A0A1V9YES3</accession>
<feature type="compositionally biased region" description="Low complexity" evidence="1">
    <location>
        <begin position="461"/>
        <end position="484"/>
    </location>
</feature>
<feature type="compositionally biased region" description="Acidic residues" evidence="1">
    <location>
        <begin position="847"/>
        <end position="856"/>
    </location>
</feature>
<dbReference type="GO" id="GO:0005829">
    <property type="term" value="C:cytosol"/>
    <property type="evidence" value="ECO:0007669"/>
    <property type="project" value="TreeGrafter"/>
</dbReference>
<evidence type="ECO:0000313" key="3">
    <source>
        <dbReference type="Proteomes" id="UP000243579"/>
    </source>
</evidence>
<dbReference type="PANTHER" id="PTHR14932">
    <property type="entry name" value="RAS GTPASE-RELATED"/>
    <property type="match status" value="1"/>
</dbReference>
<feature type="region of interest" description="Disordered" evidence="1">
    <location>
        <begin position="923"/>
        <end position="963"/>
    </location>
</feature>
<proteinExistence type="predicted"/>
<dbReference type="EMBL" id="JNBR01001922">
    <property type="protein sequence ID" value="OQR84199.1"/>
    <property type="molecule type" value="Genomic_DNA"/>
</dbReference>
<evidence type="ECO:0000313" key="2">
    <source>
        <dbReference type="EMBL" id="OQR84199.1"/>
    </source>
</evidence>
<dbReference type="InterPro" id="IPR027417">
    <property type="entry name" value="P-loop_NTPase"/>
</dbReference>